<protein>
    <submittedName>
        <fullName evidence="2">Acetyltransferase (GNAT) domain-containing protein</fullName>
    </submittedName>
</protein>
<dbReference type="InterPro" id="IPR041496">
    <property type="entry name" value="YitH/HolE_GNAT"/>
</dbReference>
<reference evidence="2 3" key="1">
    <citation type="submission" date="2016-10" db="EMBL/GenBank/DDBJ databases">
        <authorList>
            <person name="de Groot N.N."/>
        </authorList>
    </citation>
    <scope>NUCLEOTIDE SEQUENCE [LARGE SCALE GENOMIC DNA]</scope>
    <source>
        <strain evidence="2 3">DSM 2698</strain>
    </source>
</reference>
<dbReference type="STRING" id="1120955.SAMN03080610_02657"/>
<dbReference type="InterPro" id="IPR016181">
    <property type="entry name" value="Acyl_CoA_acyltransferase"/>
</dbReference>
<evidence type="ECO:0000259" key="1">
    <source>
        <dbReference type="PROSITE" id="PS51186"/>
    </source>
</evidence>
<feature type="domain" description="N-acetyltransferase" evidence="1">
    <location>
        <begin position="1"/>
        <end position="140"/>
    </location>
</feature>
<dbReference type="PROSITE" id="PS51186">
    <property type="entry name" value="GNAT"/>
    <property type="match status" value="1"/>
</dbReference>
<dbReference type="Gene3D" id="3.40.630.30">
    <property type="match status" value="1"/>
</dbReference>
<dbReference type="PANTHER" id="PTHR47237:SF2">
    <property type="entry name" value="BLL4206 PROTEIN"/>
    <property type="match status" value="1"/>
</dbReference>
<dbReference type="Proteomes" id="UP000199347">
    <property type="component" value="Unassembled WGS sequence"/>
</dbReference>
<dbReference type="SUPFAM" id="SSF55729">
    <property type="entry name" value="Acyl-CoA N-acyltransferases (Nat)"/>
    <property type="match status" value="1"/>
</dbReference>
<keyword evidence="2" id="KW-0808">Transferase</keyword>
<proteinExistence type="predicted"/>
<name>A0A1G5NUA0_AFIMA</name>
<dbReference type="RefSeq" id="WP_092813955.1">
    <property type="nucleotide sequence ID" value="NZ_FMVW01000006.1"/>
</dbReference>
<keyword evidence="3" id="KW-1185">Reference proteome</keyword>
<dbReference type="Pfam" id="PF18014">
    <property type="entry name" value="Acetyltransf_18"/>
    <property type="match status" value="1"/>
</dbReference>
<accession>A0A1G5NUA0</accession>
<dbReference type="EMBL" id="FMVW01000006">
    <property type="protein sequence ID" value="SCZ40814.1"/>
    <property type="molecule type" value="Genomic_DNA"/>
</dbReference>
<dbReference type="InterPro" id="IPR052729">
    <property type="entry name" value="Acyl/Acetyltrans_Enzymes"/>
</dbReference>
<dbReference type="PANTHER" id="PTHR47237">
    <property type="entry name" value="SLL0310 PROTEIN"/>
    <property type="match status" value="1"/>
</dbReference>
<dbReference type="Pfam" id="PF13508">
    <property type="entry name" value="Acetyltransf_7"/>
    <property type="match status" value="1"/>
</dbReference>
<dbReference type="CDD" id="cd04301">
    <property type="entry name" value="NAT_SF"/>
    <property type="match status" value="1"/>
</dbReference>
<gene>
    <name evidence="2" type="ORF">SAMN03080610_02657</name>
</gene>
<evidence type="ECO:0000313" key="3">
    <source>
        <dbReference type="Proteomes" id="UP000199347"/>
    </source>
</evidence>
<dbReference type="GO" id="GO:0016747">
    <property type="term" value="F:acyltransferase activity, transferring groups other than amino-acyl groups"/>
    <property type="evidence" value="ECO:0007669"/>
    <property type="project" value="InterPro"/>
</dbReference>
<dbReference type="Gene3D" id="3.40.630.90">
    <property type="match status" value="1"/>
</dbReference>
<dbReference type="OrthoDB" id="8453373at2"/>
<sequence>MTDILLEPFSDAHLEAGFRLSQAENWPHRTEDWAMVAAVSQGFVATKGGRVVGTAFTTPFGPDLATIDMIIVDRAVRGQGLGRRLMEAVIETSGSRNLRLVATEDGLPLYKKLGFEERGGIVQHQGAVPSLRRSEILPVDVEVARDGDLDAIIDLDRAAYGGDRRALVGQLFAAGAEAVVLREKGWVTGFGICRPFGRGRVIGPVVAANAEAAKRLILSLIERHPGEFLRIDTRRDTGLSPWIIELGFPEAGSGVAMARGEPPRVARDGEPTTFTLVSQAFG</sequence>
<organism evidence="2 3">
    <name type="scientific">Afifella marina DSM 2698</name>
    <dbReference type="NCBI Taxonomy" id="1120955"/>
    <lineage>
        <taxon>Bacteria</taxon>
        <taxon>Pseudomonadati</taxon>
        <taxon>Pseudomonadota</taxon>
        <taxon>Alphaproteobacteria</taxon>
        <taxon>Hyphomicrobiales</taxon>
        <taxon>Afifellaceae</taxon>
        <taxon>Afifella</taxon>
    </lineage>
</organism>
<dbReference type="InterPro" id="IPR000182">
    <property type="entry name" value="GNAT_dom"/>
</dbReference>
<evidence type="ECO:0000313" key="2">
    <source>
        <dbReference type="EMBL" id="SCZ40814.1"/>
    </source>
</evidence>
<dbReference type="AlphaFoldDB" id="A0A1G5NUA0"/>